<proteinExistence type="predicted"/>
<evidence type="ECO:0000313" key="6">
    <source>
        <dbReference type="Proteomes" id="UP001589748"/>
    </source>
</evidence>
<keyword evidence="1" id="KW-0805">Transcription regulation</keyword>
<evidence type="ECO:0000259" key="4">
    <source>
        <dbReference type="PROSITE" id="PS50932"/>
    </source>
</evidence>
<reference evidence="5 6" key="1">
    <citation type="submission" date="2024-09" db="EMBL/GenBank/DDBJ databases">
        <authorList>
            <person name="Sun Q."/>
            <person name="Mori K."/>
        </authorList>
    </citation>
    <scope>NUCLEOTIDE SEQUENCE [LARGE SCALE GENOMIC DNA]</scope>
    <source>
        <strain evidence="5 6">TISTR 1856</strain>
    </source>
</reference>
<evidence type="ECO:0000256" key="1">
    <source>
        <dbReference type="ARBA" id="ARBA00023015"/>
    </source>
</evidence>
<gene>
    <name evidence="5" type="ORF">ACFFVI_02780</name>
</gene>
<dbReference type="SMART" id="SM00354">
    <property type="entry name" value="HTH_LACI"/>
    <property type="match status" value="1"/>
</dbReference>
<dbReference type="Pfam" id="PF00356">
    <property type="entry name" value="LacI"/>
    <property type="match status" value="1"/>
</dbReference>
<name>A0ABV5LP65_9ACTN</name>
<sequence>MARVAGVAQSTVSYVMSGKRPISEKTRRLVQDAIDELTYQPNAGARALASHRTNIIALVVPFRSSVSAHGLMAFAEEIALASRAHDHDVLLVTADEGPEGLRRVAGRALCDALVVMEVATHDARTEVVRSLSLPTMFIGLPADAEDLHCIDFDFEAGAELLLRALHAGGNTEVHVLGWGADTEERDINYVPRVRRRVHDVAAELDLDLHWHVSPHGAAGATDFVAAVAAAAAARPPGLLLLHNLSAAETALRNAGWRPGVDVDVVALAPDADVEALEVPLTSVSTQPRDVSRQAMDWLFALLEHDAPGEQRRVPGVLTDRGTVRPRP</sequence>
<organism evidence="5 6">
    <name type="scientific">Kineococcus gynurae</name>
    <dbReference type="NCBI Taxonomy" id="452979"/>
    <lineage>
        <taxon>Bacteria</taxon>
        <taxon>Bacillati</taxon>
        <taxon>Actinomycetota</taxon>
        <taxon>Actinomycetes</taxon>
        <taxon>Kineosporiales</taxon>
        <taxon>Kineosporiaceae</taxon>
        <taxon>Kineococcus</taxon>
    </lineage>
</organism>
<dbReference type="PANTHER" id="PTHR30146">
    <property type="entry name" value="LACI-RELATED TRANSCRIPTIONAL REPRESSOR"/>
    <property type="match status" value="1"/>
</dbReference>
<protein>
    <submittedName>
        <fullName evidence="5">LacI family DNA-binding transcriptional regulator</fullName>
    </submittedName>
</protein>
<dbReference type="SUPFAM" id="SSF53822">
    <property type="entry name" value="Periplasmic binding protein-like I"/>
    <property type="match status" value="1"/>
</dbReference>
<dbReference type="EMBL" id="JBHMDM010000001">
    <property type="protein sequence ID" value="MFB9375885.1"/>
    <property type="molecule type" value="Genomic_DNA"/>
</dbReference>
<accession>A0ABV5LP65</accession>
<dbReference type="CDD" id="cd01392">
    <property type="entry name" value="HTH_LacI"/>
    <property type="match status" value="1"/>
</dbReference>
<dbReference type="InterPro" id="IPR046335">
    <property type="entry name" value="LacI/GalR-like_sensor"/>
</dbReference>
<evidence type="ECO:0000313" key="5">
    <source>
        <dbReference type="EMBL" id="MFB9375885.1"/>
    </source>
</evidence>
<dbReference type="SUPFAM" id="SSF47413">
    <property type="entry name" value="lambda repressor-like DNA-binding domains"/>
    <property type="match status" value="1"/>
</dbReference>
<dbReference type="Pfam" id="PF13377">
    <property type="entry name" value="Peripla_BP_3"/>
    <property type="match status" value="1"/>
</dbReference>
<feature type="domain" description="HTH lacI-type" evidence="4">
    <location>
        <begin position="1"/>
        <end position="50"/>
    </location>
</feature>
<comment type="caution">
    <text evidence="5">The sequence shown here is derived from an EMBL/GenBank/DDBJ whole genome shotgun (WGS) entry which is preliminary data.</text>
</comment>
<keyword evidence="6" id="KW-1185">Reference proteome</keyword>
<keyword evidence="2 5" id="KW-0238">DNA-binding</keyword>
<dbReference type="RefSeq" id="WP_380155327.1">
    <property type="nucleotide sequence ID" value="NZ_JBHMDM010000001.1"/>
</dbReference>
<dbReference type="Proteomes" id="UP001589748">
    <property type="component" value="Unassembled WGS sequence"/>
</dbReference>
<dbReference type="Gene3D" id="1.10.260.40">
    <property type="entry name" value="lambda repressor-like DNA-binding domains"/>
    <property type="match status" value="1"/>
</dbReference>
<evidence type="ECO:0000256" key="2">
    <source>
        <dbReference type="ARBA" id="ARBA00023125"/>
    </source>
</evidence>
<dbReference type="InterPro" id="IPR010982">
    <property type="entry name" value="Lambda_DNA-bd_dom_sf"/>
</dbReference>
<dbReference type="PROSITE" id="PS50932">
    <property type="entry name" value="HTH_LACI_2"/>
    <property type="match status" value="1"/>
</dbReference>
<dbReference type="PANTHER" id="PTHR30146:SF153">
    <property type="entry name" value="LACTOSE OPERON REPRESSOR"/>
    <property type="match status" value="1"/>
</dbReference>
<dbReference type="InterPro" id="IPR000843">
    <property type="entry name" value="HTH_LacI"/>
</dbReference>
<keyword evidence="3" id="KW-0804">Transcription</keyword>
<dbReference type="InterPro" id="IPR028082">
    <property type="entry name" value="Peripla_BP_I"/>
</dbReference>
<evidence type="ECO:0000256" key="3">
    <source>
        <dbReference type="ARBA" id="ARBA00023163"/>
    </source>
</evidence>
<dbReference type="GO" id="GO:0003677">
    <property type="term" value="F:DNA binding"/>
    <property type="evidence" value="ECO:0007669"/>
    <property type="project" value="UniProtKB-KW"/>
</dbReference>
<dbReference type="Gene3D" id="3.40.50.2300">
    <property type="match status" value="2"/>
</dbReference>